<protein>
    <submittedName>
        <fullName evidence="3">EAL domain-containing protein</fullName>
    </submittedName>
</protein>
<dbReference type="Proteomes" id="UP001381174">
    <property type="component" value="Unassembled WGS sequence"/>
</dbReference>
<feature type="transmembrane region" description="Helical" evidence="1">
    <location>
        <begin position="117"/>
        <end position="144"/>
    </location>
</feature>
<accession>A0ABU8JGZ3</accession>
<feature type="transmembrane region" description="Helical" evidence="1">
    <location>
        <begin position="87"/>
        <end position="105"/>
    </location>
</feature>
<comment type="caution">
    <text evidence="3">The sequence shown here is derived from an EMBL/GenBank/DDBJ whole genome shotgun (WGS) entry which is preliminary data.</text>
</comment>
<dbReference type="PANTHER" id="PTHR33121:SF79">
    <property type="entry name" value="CYCLIC DI-GMP PHOSPHODIESTERASE PDED-RELATED"/>
    <property type="match status" value="1"/>
</dbReference>
<gene>
    <name evidence="3" type="ORF">WAT24_16370</name>
</gene>
<dbReference type="Gene3D" id="3.30.70.270">
    <property type="match status" value="1"/>
</dbReference>
<feature type="transmembrane region" description="Helical" evidence="1">
    <location>
        <begin position="62"/>
        <end position="81"/>
    </location>
</feature>
<dbReference type="PROSITE" id="PS50883">
    <property type="entry name" value="EAL"/>
    <property type="match status" value="1"/>
</dbReference>
<dbReference type="CDD" id="cd01948">
    <property type="entry name" value="EAL"/>
    <property type="match status" value="1"/>
</dbReference>
<feature type="transmembrane region" description="Helical" evidence="1">
    <location>
        <begin position="31"/>
        <end position="55"/>
    </location>
</feature>
<dbReference type="InterPro" id="IPR035919">
    <property type="entry name" value="EAL_sf"/>
</dbReference>
<dbReference type="SUPFAM" id="SSF55073">
    <property type="entry name" value="Nucleotide cyclase"/>
    <property type="match status" value="1"/>
</dbReference>
<dbReference type="InterPro" id="IPR050706">
    <property type="entry name" value="Cyclic-di-GMP_PDE-like"/>
</dbReference>
<reference evidence="3 4" key="1">
    <citation type="journal article" date="2014" name="Int. J. Syst. Evol. Microbiol.">
        <title>Fulvimonas yonginensis sp. nov., isolated from greenhouse soil, and emended description of the genus Fulvimonas.</title>
        <authorList>
            <person name="Ahn J.H."/>
            <person name="Kim S.J."/>
            <person name="Weon H.Y."/>
            <person name="Hong S.B."/>
            <person name="Seok S.J."/>
            <person name="Kwon S.W."/>
        </authorList>
    </citation>
    <scope>NUCLEOTIDE SEQUENCE [LARGE SCALE GENOMIC DNA]</scope>
    <source>
        <strain evidence="3 4">KACC 16952</strain>
    </source>
</reference>
<dbReference type="SMART" id="SM00052">
    <property type="entry name" value="EAL"/>
    <property type="match status" value="1"/>
</dbReference>
<evidence type="ECO:0000259" key="2">
    <source>
        <dbReference type="PROSITE" id="PS50883"/>
    </source>
</evidence>
<keyword evidence="1" id="KW-1133">Transmembrane helix</keyword>
<dbReference type="InterPro" id="IPR043128">
    <property type="entry name" value="Rev_trsase/Diguanyl_cyclase"/>
</dbReference>
<feature type="transmembrane region" description="Helical" evidence="1">
    <location>
        <begin position="164"/>
        <end position="185"/>
    </location>
</feature>
<proteinExistence type="predicted"/>
<evidence type="ECO:0000313" key="3">
    <source>
        <dbReference type="EMBL" id="MEI7038328.1"/>
    </source>
</evidence>
<organism evidence="3 4">
    <name type="scientific">Fulvimonas yonginensis</name>
    <dbReference type="NCBI Taxonomy" id="1495200"/>
    <lineage>
        <taxon>Bacteria</taxon>
        <taxon>Pseudomonadati</taxon>
        <taxon>Pseudomonadota</taxon>
        <taxon>Gammaproteobacteria</taxon>
        <taxon>Lysobacterales</taxon>
        <taxon>Rhodanobacteraceae</taxon>
        <taxon>Fulvimonas</taxon>
    </lineage>
</organism>
<evidence type="ECO:0000313" key="4">
    <source>
        <dbReference type="Proteomes" id="UP001381174"/>
    </source>
</evidence>
<evidence type="ECO:0000256" key="1">
    <source>
        <dbReference type="SAM" id="Phobius"/>
    </source>
</evidence>
<keyword evidence="1" id="KW-0812">Transmembrane</keyword>
<dbReference type="PANTHER" id="PTHR33121">
    <property type="entry name" value="CYCLIC DI-GMP PHOSPHODIESTERASE PDEF"/>
    <property type="match status" value="1"/>
</dbReference>
<dbReference type="RefSeq" id="WP_336808968.1">
    <property type="nucleotide sequence ID" value="NZ_JBBBNY010000022.1"/>
</dbReference>
<feature type="domain" description="EAL" evidence="2">
    <location>
        <begin position="475"/>
        <end position="731"/>
    </location>
</feature>
<sequence>MTKQGGRWVRAVLLAIPCGVLYWAITPYQAGFFGVTSDASLVHLHFGFLLAVAMLYRDPLPLRLGLSIKLLMWLVLVHAGHPPPTTYLFGAVSALAEYGLLRLTARLMGWPRAGARFGAADVAAFVLYALVLLPLAIVATNVVFELVLVHPAPAWRVTANEQLQTFLAKFFGALALGLPMVVLGTHTGGRMAWWRLLAVGVAPPLALRMLAPHLGWDPALLPSLLLDNRLLIAAALVWVALHLPLRWSMPLLVLAQLLFAGGLAQDASGSSQPAEFIGLARTVLECTMLQLLVLLLMLYGKERDEAARQHERDSLVEPFTGLPNLAALRRRCAGTPPPLGFLLVDRTDRIAACLGLMAQAALMRWIAARLHGVVRAYHVGTGQLALVAAGTPDAPDWDAVLQRLHQADFVWRGQRMRVLPYLGVAGAEGDQESLDERLQRASRAAIEAKLRGEVRWLQASPAFTEGALHTTAQQSLALSRTVFSRIRAGEVELYFQPIAPLAAGAAPTVSGEVLCRLQDDAGQLLLPGQFLPELQEDRRMAELDLAVLRKLGAWIGEHRDRLMPLGYLSVNIAGQSLASREFARELLTLVDGFPLPAAQLCFEITETAAIIYAHESARLFAQLRERGCHIAIDDFGVGYQSFERLKQIPVDLIKIDGSFVRAMRISPSDLELVRASVRVARAFGAQTAAEYVEDAATAELLRRLQVDWMQGDHVGRAAPIETVLLAPALRAAAPSLRDA</sequence>
<dbReference type="Pfam" id="PF00563">
    <property type="entry name" value="EAL"/>
    <property type="match status" value="1"/>
</dbReference>
<feature type="transmembrane region" description="Helical" evidence="1">
    <location>
        <begin position="7"/>
        <end position="25"/>
    </location>
</feature>
<dbReference type="SUPFAM" id="SSF141868">
    <property type="entry name" value="EAL domain-like"/>
    <property type="match status" value="1"/>
</dbReference>
<dbReference type="InterPro" id="IPR029787">
    <property type="entry name" value="Nucleotide_cyclase"/>
</dbReference>
<feature type="transmembrane region" description="Helical" evidence="1">
    <location>
        <begin position="192"/>
        <end position="211"/>
    </location>
</feature>
<keyword evidence="4" id="KW-1185">Reference proteome</keyword>
<dbReference type="InterPro" id="IPR000160">
    <property type="entry name" value="GGDEF_dom"/>
</dbReference>
<dbReference type="SMART" id="SM00267">
    <property type="entry name" value="GGDEF"/>
    <property type="match status" value="1"/>
</dbReference>
<dbReference type="EMBL" id="JBBBNY010000022">
    <property type="protein sequence ID" value="MEI7038328.1"/>
    <property type="molecule type" value="Genomic_DNA"/>
</dbReference>
<name>A0ABU8JGZ3_9GAMM</name>
<keyword evidence="1" id="KW-0472">Membrane</keyword>
<dbReference type="Gene3D" id="3.20.20.450">
    <property type="entry name" value="EAL domain"/>
    <property type="match status" value="1"/>
</dbReference>
<dbReference type="InterPro" id="IPR001633">
    <property type="entry name" value="EAL_dom"/>
</dbReference>